<comment type="caution">
    <text evidence="2">The sequence shown here is derived from an EMBL/GenBank/DDBJ whole genome shotgun (WGS) entry which is preliminary data.</text>
</comment>
<proteinExistence type="predicted"/>
<dbReference type="PANTHER" id="PTHR11106:SF27">
    <property type="entry name" value="MACRO DOMAIN-CONTAINING PROTEIN"/>
    <property type="match status" value="1"/>
</dbReference>
<gene>
    <name evidence="2" type="ORF">HAX54_008244</name>
</gene>
<dbReference type="SMART" id="SM00506">
    <property type="entry name" value="A1pp"/>
    <property type="match status" value="1"/>
</dbReference>
<evidence type="ECO:0000313" key="2">
    <source>
        <dbReference type="EMBL" id="MCD7469310.1"/>
    </source>
</evidence>
<dbReference type="Pfam" id="PF01661">
    <property type="entry name" value="Macro"/>
    <property type="match status" value="1"/>
</dbReference>
<dbReference type="PROSITE" id="PS51154">
    <property type="entry name" value="MACRO"/>
    <property type="match status" value="1"/>
</dbReference>
<dbReference type="Proteomes" id="UP000823775">
    <property type="component" value="Unassembled WGS sequence"/>
</dbReference>
<dbReference type="InterPro" id="IPR043472">
    <property type="entry name" value="Macro_dom-like"/>
</dbReference>
<dbReference type="InterPro" id="IPR002589">
    <property type="entry name" value="Macro_dom"/>
</dbReference>
<sequence length="273" mass="29410">MSPSATCHKLSSALLRSLPTFKTPRSFQTSRLRHSSRNFYALSPTTAIHTLIRPISVFSINSQSIIAVGSGRRSIISGVSTMASGEGSVTFQLTPSSLLKIQKGDITQWSVDGSSDAIVNPANERMLGGGGADGAIHRAAGPELRDACYKVREVHPGVRCPTGEARITPGFRLPASHVIHTVGPIYDANPNPKASLTNAYRNSLRVAKENNIQYIAFPAISCGVYGYPYDEAATVAISTVKEFGSDLKEVHFVLFSDEIYDAWVTAANEQLKN</sequence>
<dbReference type="Gene3D" id="3.40.220.10">
    <property type="entry name" value="Leucine Aminopeptidase, subunit E, domain 1"/>
    <property type="match status" value="1"/>
</dbReference>
<accession>A0ABS8TCX4</accession>
<dbReference type="PANTHER" id="PTHR11106">
    <property type="entry name" value="GANGLIOSIDE INDUCED DIFFERENTIATION ASSOCIATED PROTEIN 2-RELATED"/>
    <property type="match status" value="1"/>
</dbReference>
<reference evidence="2 3" key="1">
    <citation type="journal article" date="2021" name="BMC Genomics">
        <title>Datura genome reveals duplications of psychoactive alkaloid biosynthetic genes and high mutation rate following tissue culture.</title>
        <authorList>
            <person name="Rajewski A."/>
            <person name="Carter-House D."/>
            <person name="Stajich J."/>
            <person name="Litt A."/>
        </authorList>
    </citation>
    <scope>NUCLEOTIDE SEQUENCE [LARGE SCALE GENOMIC DNA]</scope>
    <source>
        <strain evidence="2">AR-01</strain>
    </source>
</reference>
<name>A0ABS8TCX4_DATST</name>
<evidence type="ECO:0000313" key="3">
    <source>
        <dbReference type="Proteomes" id="UP000823775"/>
    </source>
</evidence>
<evidence type="ECO:0000259" key="1">
    <source>
        <dbReference type="PROSITE" id="PS51154"/>
    </source>
</evidence>
<feature type="domain" description="Macro" evidence="1">
    <location>
        <begin position="86"/>
        <end position="271"/>
    </location>
</feature>
<organism evidence="2 3">
    <name type="scientific">Datura stramonium</name>
    <name type="common">Jimsonweed</name>
    <name type="synonym">Common thornapple</name>
    <dbReference type="NCBI Taxonomy" id="4076"/>
    <lineage>
        <taxon>Eukaryota</taxon>
        <taxon>Viridiplantae</taxon>
        <taxon>Streptophyta</taxon>
        <taxon>Embryophyta</taxon>
        <taxon>Tracheophyta</taxon>
        <taxon>Spermatophyta</taxon>
        <taxon>Magnoliopsida</taxon>
        <taxon>eudicotyledons</taxon>
        <taxon>Gunneridae</taxon>
        <taxon>Pentapetalae</taxon>
        <taxon>asterids</taxon>
        <taxon>lamiids</taxon>
        <taxon>Solanales</taxon>
        <taxon>Solanaceae</taxon>
        <taxon>Solanoideae</taxon>
        <taxon>Datureae</taxon>
        <taxon>Datura</taxon>
    </lineage>
</organism>
<dbReference type="NCBIfam" id="NF001664">
    <property type="entry name" value="PRK00431.1-6"/>
    <property type="match status" value="1"/>
</dbReference>
<dbReference type="SUPFAM" id="SSF52949">
    <property type="entry name" value="Macro domain-like"/>
    <property type="match status" value="1"/>
</dbReference>
<keyword evidence="3" id="KW-1185">Reference proteome</keyword>
<protein>
    <recommendedName>
        <fullName evidence="1">Macro domain-containing protein</fullName>
    </recommendedName>
</protein>
<dbReference type="EMBL" id="JACEIK010001425">
    <property type="protein sequence ID" value="MCD7469310.1"/>
    <property type="molecule type" value="Genomic_DNA"/>
</dbReference>
<dbReference type="CDD" id="cd02908">
    <property type="entry name" value="Macro_OAADPr_deacetylase"/>
    <property type="match status" value="1"/>
</dbReference>